<proteinExistence type="predicted"/>
<dbReference type="PANTHER" id="PTHR35807">
    <property type="entry name" value="TRANSCRIPTIONAL REGULATOR REDD-RELATED"/>
    <property type="match status" value="1"/>
</dbReference>
<sequence>MARRCWTGGDIQAAIRLLAKLTAHNELDEDTVKLYMKALALQHNREALIRLYAKYSDTLQEELGVRPSIEVTKLYGQLLTQLEATE</sequence>
<protein>
    <submittedName>
        <fullName evidence="2">Bacterial transcriptional activator domain-containing protein</fullName>
    </submittedName>
</protein>
<dbReference type="RefSeq" id="WP_277568680.1">
    <property type="nucleotide sequence ID" value="NZ_JAPDHZ010000008.1"/>
</dbReference>
<dbReference type="Proteomes" id="UP001153387">
    <property type="component" value="Unassembled WGS sequence"/>
</dbReference>
<feature type="domain" description="Bacterial transcriptional activator" evidence="1">
    <location>
        <begin position="8"/>
        <end position="79"/>
    </location>
</feature>
<dbReference type="InterPro" id="IPR051677">
    <property type="entry name" value="AfsR-DnrI-RedD_regulator"/>
</dbReference>
<dbReference type="InterPro" id="IPR011990">
    <property type="entry name" value="TPR-like_helical_dom_sf"/>
</dbReference>
<reference evidence="2 3" key="1">
    <citation type="submission" date="2022-10" db="EMBL/GenBank/DDBJ databases">
        <title>Comparative genomic analysis of Cohnella hashimotonis sp. nov., isolated from the International Space Station.</title>
        <authorList>
            <person name="Simpson A."/>
            <person name="Venkateswaran K."/>
        </authorList>
    </citation>
    <scope>NUCLEOTIDE SEQUENCE [LARGE SCALE GENOMIC DNA]</scope>
    <source>
        <strain evidence="2 3">DSM 18997</strain>
    </source>
</reference>
<name>A0A9X4KMB6_9BACL</name>
<gene>
    <name evidence="2" type="ORF">OMP38_32175</name>
</gene>
<comment type="caution">
    <text evidence="2">The sequence shown here is derived from an EMBL/GenBank/DDBJ whole genome shotgun (WGS) entry which is preliminary data.</text>
</comment>
<dbReference type="Gene3D" id="1.25.40.10">
    <property type="entry name" value="Tetratricopeptide repeat domain"/>
    <property type="match status" value="1"/>
</dbReference>
<dbReference type="SUPFAM" id="SSF48452">
    <property type="entry name" value="TPR-like"/>
    <property type="match status" value="1"/>
</dbReference>
<evidence type="ECO:0000313" key="2">
    <source>
        <dbReference type="EMBL" id="MDG0794969.1"/>
    </source>
</evidence>
<dbReference type="PANTHER" id="PTHR35807:SF2">
    <property type="entry name" value="TRANSCRIPTIONAL ACTIVATOR DOMAIN"/>
    <property type="match status" value="1"/>
</dbReference>
<dbReference type="InterPro" id="IPR005158">
    <property type="entry name" value="BTAD"/>
</dbReference>
<accession>A0A9X4KMB6</accession>
<dbReference type="AlphaFoldDB" id="A0A9X4KMB6"/>
<organism evidence="2 3">
    <name type="scientific">Cohnella ginsengisoli</name>
    <dbReference type="NCBI Taxonomy" id="425004"/>
    <lineage>
        <taxon>Bacteria</taxon>
        <taxon>Bacillati</taxon>
        <taxon>Bacillota</taxon>
        <taxon>Bacilli</taxon>
        <taxon>Bacillales</taxon>
        <taxon>Paenibacillaceae</taxon>
        <taxon>Cohnella</taxon>
    </lineage>
</organism>
<evidence type="ECO:0000259" key="1">
    <source>
        <dbReference type="Pfam" id="PF03704"/>
    </source>
</evidence>
<evidence type="ECO:0000313" key="3">
    <source>
        <dbReference type="Proteomes" id="UP001153387"/>
    </source>
</evidence>
<dbReference type="Pfam" id="PF03704">
    <property type="entry name" value="BTAD"/>
    <property type="match status" value="1"/>
</dbReference>
<dbReference type="EMBL" id="JAPDHZ010000008">
    <property type="protein sequence ID" value="MDG0794969.1"/>
    <property type="molecule type" value="Genomic_DNA"/>
</dbReference>
<keyword evidence="3" id="KW-1185">Reference proteome</keyword>